<dbReference type="InterPro" id="IPR050491">
    <property type="entry name" value="AmpC-like"/>
</dbReference>
<dbReference type="PANTHER" id="PTHR46825:SF9">
    <property type="entry name" value="BETA-LACTAMASE-RELATED DOMAIN-CONTAINING PROTEIN"/>
    <property type="match status" value="1"/>
</dbReference>
<dbReference type="InterPro" id="IPR001466">
    <property type="entry name" value="Beta-lactam-related"/>
</dbReference>
<dbReference type="GeneID" id="54564016"/>
<dbReference type="InterPro" id="IPR012338">
    <property type="entry name" value="Beta-lactam/transpept-like"/>
</dbReference>
<evidence type="ECO:0000259" key="3">
    <source>
        <dbReference type="Pfam" id="PF11954"/>
    </source>
</evidence>
<feature type="domain" description="Beta-lactamase-related" evidence="2">
    <location>
        <begin position="9"/>
        <end position="339"/>
    </location>
</feature>
<protein>
    <recommendedName>
        <fullName evidence="6">Beta-lactamase-related domain-containing protein</fullName>
    </recommendedName>
</protein>
<evidence type="ECO:0000256" key="1">
    <source>
        <dbReference type="ARBA" id="ARBA00038215"/>
    </source>
</evidence>
<evidence type="ECO:0008006" key="6">
    <source>
        <dbReference type="Google" id="ProtNLM"/>
    </source>
</evidence>
<evidence type="ECO:0000313" key="4">
    <source>
        <dbReference type="EMBL" id="KAF2161672.1"/>
    </source>
</evidence>
<dbReference type="Pfam" id="PF00144">
    <property type="entry name" value="Beta-lactamase"/>
    <property type="match status" value="1"/>
</dbReference>
<dbReference type="SUPFAM" id="SSF56601">
    <property type="entry name" value="beta-lactamase/transpeptidase-like"/>
    <property type="match status" value="1"/>
</dbReference>
<gene>
    <name evidence="4" type="ORF">M409DRAFT_37517</name>
</gene>
<evidence type="ECO:0000259" key="2">
    <source>
        <dbReference type="Pfam" id="PF00144"/>
    </source>
</evidence>
<dbReference type="AlphaFoldDB" id="A0A6A6C708"/>
<dbReference type="RefSeq" id="XP_033662561.1">
    <property type="nucleotide sequence ID" value="XM_033810744.1"/>
</dbReference>
<dbReference type="PANTHER" id="PTHR46825">
    <property type="entry name" value="D-ALANYL-D-ALANINE-CARBOXYPEPTIDASE/ENDOPEPTIDASE AMPH"/>
    <property type="match status" value="1"/>
</dbReference>
<dbReference type="OrthoDB" id="5946976at2759"/>
<dbReference type="InterPro" id="IPR021860">
    <property type="entry name" value="Peptidase_S12_Pab87-rel_C"/>
</dbReference>
<comment type="similarity">
    <text evidence="1">Belongs to the peptidase S12 family.</text>
</comment>
<sequence>MDLFNSSAFATHVTELMNQWHVPGLAIAIVQNETIASKGFGNASLNNMVPVTADTLFDIASTSKSLTAASVALLIANNDAYPQVQWNSTMSSLLPEDFILSGNGYTENVTLEDILSHRTGLPGHDNSLLSVRAAYPDTPSSVTRNLRHLEASAPVRTRFMYSNMMYTVATFLVEKMSDLYFGDFLHKHFFSPLGMNSTYLQPSAAIDAGLKDRIATPYTWHKVNKSYKPIQLLQCPEGQGAGSIYTSANDYIKWVRALMNQEDPISQEIYRDLIKPRIIENPDDEIGEFGPMSSPTFYSAGWEPIYYHGYKIIQHNGVVPGFGSFHFFLPEFKFGGIAVGNSIWANPVSTYVLLELISEVLNLSGSDNKAWTLLSKSPDRLSDLRSEHDDLKQKLCPGIDEAQPQKTPLTAYTGNYWNVGYHYMSVEIRDSMLFINATDRSNAFTLTFEHICKQTKYIAHIRDHYEEFFDDSTIAEFIFEDGRAVKMGIKLEDELDSLVWFEKLETASFTDQSDCCDEGAVEASSRDS</sequence>
<organism evidence="4 5">
    <name type="scientific">Zasmidium cellare ATCC 36951</name>
    <dbReference type="NCBI Taxonomy" id="1080233"/>
    <lineage>
        <taxon>Eukaryota</taxon>
        <taxon>Fungi</taxon>
        <taxon>Dikarya</taxon>
        <taxon>Ascomycota</taxon>
        <taxon>Pezizomycotina</taxon>
        <taxon>Dothideomycetes</taxon>
        <taxon>Dothideomycetidae</taxon>
        <taxon>Mycosphaerellales</taxon>
        <taxon>Mycosphaerellaceae</taxon>
        <taxon>Zasmidium</taxon>
    </lineage>
</organism>
<proteinExistence type="inferred from homology"/>
<name>A0A6A6C708_ZASCE</name>
<reference evidence="4" key="1">
    <citation type="journal article" date="2020" name="Stud. Mycol.">
        <title>101 Dothideomycetes genomes: a test case for predicting lifestyles and emergence of pathogens.</title>
        <authorList>
            <person name="Haridas S."/>
            <person name="Albert R."/>
            <person name="Binder M."/>
            <person name="Bloem J."/>
            <person name="Labutti K."/>
            <person name="Salamov A."/>
            <person name="Andreopoulos B."/>
            <person name="Baker S."/>
            <person name="Barry K."/>
            <person name="Bills G."/>
            <person name="Bluhm B."/>
            <person name="Cannon C."/>
            <person name="Castanera R."/>
            <person name="Culley D."/>
            <person name="Daum C."/>
            <person name="Ezra D."/>
            <person name="Gonzalez J."/>
            <person name="Henrissat B."/>
            <person name="Kuo A."/>
            <person name="Liang C."/>
            <person name="Lipzen A."/>
            <person name="Lutzoni F."/>
            <person name="Magnuson J."/>
            <person name="Mondo S."/>
            <person name="Nolan M."/>
            <person name="Ohm R."/>
            <person name="Pangilinan J."/>
            <person name="Park H.-J."/>
            <person name="Ramirez L."/>
            <person name="Alfaro M."/>
            <person name="Sun H."/>
            <person name="Tritt A."/>
            <person name="Yoshinaga Y."/>
            <person name="Zwiers L.-H."/>
            <person name="Turgeon B."/>
            <person name="Goodwin S."/>
            <person name="Spatafora J."/>
            <person name="Crous P."/>
            <person name="Grigoriev I."/>
        </authorList>
    </citation>
    <scope>NUCLEOTIDE SEQUENCE</scope>
    <source>
        <strain evidence="4">ATCC 36951</strain>
    </source>
</reference>
<evidence type="ECO:0000313" key="5">
    <source>
        <dbReference type="Proteomes" id="UP000799537"/>
    </source>
</evidence>
<keyword evidence="5" id="KW-1185">Reference proteome</keyword>
<dbReference type="Gene3D" id="3.40.710.10">
    <property type="entry name" value="DD-peptidase/beta-lactamase superfamily"/>
    <property type="match status" value="1"/>
</dbReference>
<dbReference type="Pfam" id="PF11954">
    <property type="entry name" value="DUF3471"/>
    <property type="match status" value="1"/>
</dbReference>
<accession>A0A6A6C708</accession>
<dbReference type="Proteomes" id="UP000799537">
    <property type="component" value="Unassembled WGS sequence"/>
</dbReference>
<feature type="domain" description="Peptidase S12 Pab87-related C-terminal" evidence="3">
    <location>
        <begin position="402"/>
        <end position="496"/>
    </location>
</feature>
<dbReference type="EMBL" id="ML993618">
    <property type="protein sequence ID" value="KAF2161672.1"/>
    <property type="molecule type" value="Genomic_DNA"/>
</dbReference>